<evidence type="ECO:0000313" key="3">
    <source>
        <dbReference type="EMBL" id="SMO64794.1"/>
    </source>
</evidence>
<evidence type="ECO:0000256" key="2">
    <source>
        <dbReference type="SAM" id="Phobius"/>
    </source>
</evidence>
<feature type="transmembrane region" description="Helical" evidence="2">
    <location>
        <begin position="25"/>
        <end position="44"/>
    </location>
</feature>
<sequence>MDENSILSEDSPSKKMSEPTTGRRILTALSPWVLLIMLLLVPLAPTKADPLNNGEISRIAELLADHDGNGQPDRLGERVTVRGRATVGTDVFSEQYMILYMQDSTAGIMIFSDTLDTPVARGDSLHVTGTLEVHASKPEIVVEHLEVVEGDSRIPEVVPLNRVFGDPGRHRGVLVSGEAIVQNGDYGKDIKMLRIAPPDGSKDSLHIFVSRSSVYYDDFKFDMLDGGEKIRIRGILIRYVSGYTGETFYQILPRSRQDFAIRGLRPMLEDGSFVYADIDTTSERVYVLLKNGLWSYDLIDDRWRFLDAMKDVEGAFGQFEFGVDPQGGVIQLWSRGVGEVYTVDPDTYDIEREDRSFDHRNQFGHYPFYREGRLYVFGGYGFWEHHNIMVFYNQSHHRWGIQQVDRDSPLPARRIPGTGLYDQKRDQLYIFGGEGTEAGYASAGDVSPRKFRDIWRFSFNNQKWDKILTIDQSSREAANAAVSPAIGRTNKKSSSLYLPDERMWFLPSFNAKPSGDRFHLRPVDLRSQETKAEISLEFGSSSQFIPTNYLYNPNAEEAVFVGVETLSNTESHPVRIFRLPADSLLARIGESPFYASMQLYYYLTGLALIGGILFWVYSNRKADDNTKEKEEEQRDFISLDILLQGGEFNSKEVRLLEYMHEQGRFMDSNEIEELLWSDVESYDYRRRLRNDIIKSINKKFVKQVSGEDELILRRKDPNDNRRYRYGLNQNLLER</sequence>
<name>A0A521CZE9_9BACT</name>
<protein>
    <recommendedName>
        <fullName evidence="5">Kelch motif-containing protein</fullName>
    </recommendedName>
</protein>
<proteinExistence type="predicted"/>
<keyword evidence="2" id="KW-0472">Membrane</keyword>
<keyword evidence="2" id="KW-0812">Transmembrane</keyword>
<dbReference type="Proteomes" id="UP000317593">
    <property type="component" value="Unassembled WGS sequence"/>
</dbReference>
<dbReference type="AlphaFoldDB" id="A0A521CZE9"/>
<feature type="compositionally biased region" description="Polar residues" evidence="1">
    <location>
        <begin position="1"/>
        <end position="10"/>
    </location>
</feature>
<evidence type="ECO:0008006" key="5">
    <source>
        <dbReference type="Google" id="ProtNLM"/>
    </source>
</evidence>
<dbReference type="InterPro" id="IPR011043">
    <property type="entry name" value="Gal_Oxase/kelch_b-propeller"/>
</dbReference>
<dbReference type="InterPro" id="IPR015915">
    <property type="entry name" value="Kelch-typ_b-propeller"/>
</dbReference>
<feature type="region of interest" description="Disordered" evidence="1">
    <location>
        <begin position="1"/>
        <end position="20"/>
    </location>
</feature>
<keyword evidence="4" id="KW-1185">Reference proteome</keyword>
<reference evidence="3 4" key="1">
    <citation type="submission" date="2017-05" db="EMBL/GenBank/DDBJ databases">
        <authorList>
            <person name="Varghese N."/>
            <person name="Submissions S."/>
        </authorList>
    </citation>
    <scope>NUCLEOTIDE SEQUENCE [LARGE SCALE GENOMIC DNA]</scope>
    <source>
        <strain evidence="3 4">DSM 21194</strain>
    </source>
</reference>
<evidence type="ECO:0000256" key="1">
    <source>
        <dbReference type="SAM" id="MobiDB-lite"/>
    </source>
</evidence>
<dbReference type="EMBL" id="FXTH01000008">
    <property type="protein sequence ID" value="SMO64794.1"/>
    <property type="molecule type" value="Genomic_DNA"/>
</dbReference>
<organism evidence="3 4">
    <name type="scientific">Fodinibius sediminis</name>
    <dbReference type="NCBI Taxonomy" id="1214077"/>
    <lineage>
        <taxon>Bacteria</taxon>
        <taxon>Pseudomonadati</taxon>
        <taxon>Balneolota</taxon>
        <taxon>Balneolia</taxon>
        <taxon>Balneolales</taxon>
        <taxon>Balneolaceae</taxon>
        <taxon>Fodinibius</taxon>
    </lineage>
</organism>
<feature type="transmembrane region" description="Helical" evidence="2">
    <location>
        <begin position="599"/>
        <end position="617"/>
    </location>
</feature>
<evidence type="ECO:0000313" key="4">
    <source>
        <dbReference type="Proteomes" id="UP000317593"/>
    </source>
</evidence>
<keyword evidence="2" id="KW-1133">Transmembrane helix</keyword>
<accession>A0A521CZE9</accession>
<dbReference type="SUPFAM" id="SSF50965">
    <property type="entry name" value="Galactose oxidase, central domain"/>
    <property type="match status" value="1"/>
</dbReference>
<gene>
    <name evidence="3" type="ORF">SAMN06265218_10841</name>
</gene>
<dbReference type="Gene3D" id="2.120.10.80">
    <property type="entry name" value="Kelch-type beta propeller"/>
    <property type="match status" value="1"/>
</dbReference>